<dbReference type="AlphaFoldDB" id="A0A3M5U2Y3"/>
<protein>
    <submittedName>
        <fullName evidence="2">Uncharacterized protein</fullName>
    </submittedName>
</protein>
<organism evidence="2 3">
    <name type="scientific">Pseudomonas syringae pv. avii</name>
    <dbReference type="NCBI Taxonomy" id="663959"/>
    <lineage>
        <taxon>Bacteria</taxon>
        <taxon>Pseudomonadati</taxon>
        <taxon>Pseudomonadota</taxon>
        <taxon>Gammaproteobacteria</taxon>
        <taxon>Pseudomonadales</taxon>
        <taxon>Pseudomonadaceae</taxon>
        <taxon>Pseudomonas</taxon>
        <taxon>Pseudomonas syringae</taxon>
    </lineage>
</organism>
<evidence type="ECO:0000313" key="3">
    <source>
        <dbReference type="Proteomes" id="UP000280395"/>
    </source>
</evidence>
<proteinExistence type="predicted"/>
<sequence length="30" mass="3288">MSEAATQLLTLTAWPAAIMLIAGLYLIVRR</sequence>
<keyword evidence="1" id="KW-1133">Transmembrane helix</keyword>
<dbReference type="Proteomes" id="UP000280395">
    <property type="component" value="Unassembled WGS sequence"/>
</dbReference>
<keyword evidence="1" id="KW-0812">Transmembrane</keyword>
<keyword evidence="1" id="KW-0472">Membrane</keyword>
<reference evidence="2 3" key="1">
    <citation type="submission" date="2018-08" db="EMBL/GenBank/DDBJ databases">
        <title>Recombination of ecologically and evolutionarily significant loci maintains genetic cohesion in the Pseudomonas syringae species complex.</title>
        <authorList>
            <person name="Dillon M."/>
            <person name="Thakur S."/>
            <person name="Almeida R.N.D."/>
            <person name="Weir B.S."/>
            <person name="Guttman D.S."/>
        </authorList>
    </citation>
    <scope>NUCLEOTIDE SEQUENCE [LARGE SCALE GENOMIC DNA]</scope>
    <source>
        <strain evidence="2 3">ICMP 14479</strain>
    </source>
</reference>
<name>A0A3M5U2Y3_PSESX</name>
<evidence type="ECO:0000256" key="1">
    <source>
        <dbReference type="SAM" id="Phobius"/>
    </source>
</evidence>
<dbReference type="EMBL" id="RBUA01001619">
    <property type="protein sequence ID" value="RMU39568.1"/>
    <property type="molecule type" value="Genomic_DNA"/>
</dbReference>
<feature type="transmembrane region" description="Helical" evidence="1">
    <location>
        <begin position="6"/>
        <end position="28"/>
    </location>
</feature>
<comment type="caution">
    <text evidence="2">The sequence shown here is derived from an EMBL/GenBank/DDBJ whole genome shotgun (WGS) entry which is preliminary data.</text>
</comment>
<accession>A0A3M5U2Y3</accession>
<evidence type="ECO:0000313" key="2">
    <source>
        <dbReference type="EMBL" id="RMU39568.1"/>
    </source>
</evidence>
<gene>
    <name evidence="2" type="ORF">ALP29_201185</name>
</gene>